<reference evidence="1" key="2">
    <citation type="journal article" date="2015" name="Fish Shellfish Immunol.">
        <title>Early steps in the European eel (Anguilla anguilla)-Vibrio vulnificus interaction in the gills: Role of the RtxA13 toxin.</title>
        <authorList>
            <person name="Callol A."/>
            <person name="Pajuelo D."/>
            <person name="Ebbesson L."/>
            <person name="Teles M."/>
            <person name="MacKenzie S."/>
            <person name="Amaro C."/>
        </authorList>
    </citation>
    <scope>NUCLEOTIDE SEQUENCE</scope>
</reference>
<organism evidence="1">
    <name type="scientific">Anguilla anguilla</name>
    <name type="common">European freshwater eel</name>
    <name type="synonym">Muraena anguilla</name>
    <dbReference type="NCBI Taxonomy" id="7936"/>
    <lineage>
        <taxon>Eukaryota</taxon>
        <taxon>Metazoa</taxon>
        <taxon>Chordata</taxon>
        <taxon>Craniata</taxon>
        <taxon>Vertebrata</taxon>
        <taxon>Euteleostomi</taxon>
        <taxon>Actinopterygii</taxon>
        <taxon>Neopterygii</taxon>
        <taxon>Teleostei</taxon>
        <taxon>Anguilliformes</taxon>
        <taxon>Anguillidae</taxon>
        <taxon>Anguilla</taxon>
    </lineage>
</organism>
<name>A0A0E9TGI1_ANGAN</name>
<protein>
    <submittedName>
        <fullName evidence="1">Uncharacterized protein</fullName>
    </submittedName>
</protein>
<evidence type="ECO:0000313" key="1">
    <source>
        <dbReference type="EMBL" id="JAH52759.1"/>
    </source>
</evidence>
<accession>A0A0E9TGI1</accession>
<dbReference type="EMBL" id="GBXM01055818">
    <property type="protein sequence ID" value="JAH52759.1"/>
    <property type="molecule type" value="Transcribed_RNA"/>
</dbReference>
<reference evidence="1" key="1">
    <citation type="submission" date="2014-11" db="EMBL/GenBank/DDBJ databases">
        <authorList>
            <person name="Amaro Gonzalez C."/>
        </authorList>
    </citation>
    <scope>NUCLEOTIDE SEQUENCE</scope>
</reference>
<sequence length="11" mass="1352">MFSGRWPITEK</sequence>
<proteinExistence type="predicted"/>